<evidence type="ECO:0000259" key="1">
    <source>
        <dbReference type="Pfam" id="PF02492"/>
    </source>
</evidence>
<accession>A0ABU8NJD5</accession>
<evidence type="ECO:0000313" key="2">
    <source>
        <dbReference type="EMBL" id="MEJ2902367.1"/>
    </source>
</evidence>
<dbReference type="Gene3D" id="3.40.50.300">
    <property type="entry name" value="P-loop containing nucleotide triphosphate hydrolases"/>
    <property type="match status" value="1"/>
</dbReference>
<organism evidence="2 3">
    <name type="scientific">Pedobacter panaciterrae</name>
    <dbReference type="NCBI Taxonomy" id="363849"/>
    <lineage>
        <taxon>Bacteria</taxon>
        <taxon>Pseudomonadati</taxon>
        <taxon>Bacteroidota</taxon>
        <taxon>Sphingobacteriia</taxon>
        <taxon>Sphingobacteriales</taxon>
        <taxon>Sphingobacteriaceae</taxon>
        <taxon>Pedobacter</taxon>
    </lineage>
</organism>
<dbReference type="PANTHER" id="PTHR13748">
    <property type="entry name" value="COBW-RELATED"/>
    <property type="match status" value="1"/>
</dbReference>
<dbReference type="InterPro" id="IPR003495">
    <property type="entry name" value="CobW/HypB/UreG_nucleotide-bd"/>
</dbReference>
<dbReference type="InterPro" id="IPR051316">
    <property type="entry name" value="Zinc-reg_GTPase_activator"/>
</dbReference>
<keyword evidence="3" id="KW-1185">Reference proteome</keyword>
<dbReference type="InterPro" id="IPR027417">
    <property type="entry name" value="P-loop_NTPase"/>
</dbReference>
<sequence length="356" mass="39575">MKLYLIGGFLGSGKTTAIRNACAQLMKENVNVGVITNDQGVQLVDTRFIRNANIPVMEVTDGCFCCNYDKVDSLIEILKETNHAEIVFAESVGSCTDMIATVVKPLQKFRKDIGTVISVFVDANVLPTMLQAAPLFVDSVTYIYKKQIEEADILIVNKIDSLTNDELNKMERLVNSKFPEKTILFQNSLDIESIDQWLITLENFKAATRNSLEIDYDIYGAGEAELAWLDIELELFADESNVFEAGVALAKEIHWEITEQKLPIGHLKFFVDDGVQQKKISFTAGSQNAITEVTKSSSSKVDILINARVQTGPEHLEALVFDMIGKIEASSGHKFITKGISSFKPGYPKPTHRIID</sequence>
<dbReference type="RefSeq" id="WP_337716076.1">
    <property type="nucleotide sequence ID" value="NZ_JBBEUB010000002.1"/>
</dbReference>
<reference evidence="2 3" key="1">
    <citation type="submission" date="2024-03" db="EMBL/GenBank/DDBJ databases">
        <title>Sequence of Lycoming College Course Isolates.</title>
        <authorList>
            <person name="Plotts O."/>
            <person name="Newman J."/>
        </authorList>
    </citation>
    <scope>NUCLEOTIDE SEQUENCE [LARGE SCALE GENOMIC DNA]</scope>
    <source>
        <strain evidence="2 3">CJB-3</strain>
    </source>
</reference>
<evidence type="ECO:0000313" key="3">
    <source>
        <dbReference type="Proteomes" id="UP001378956"/>
    </source>
</evidence>
<gene>
    <name evidence="2" type="ORF">WAE58_08015</name>
</gene>
<dbReference type="Proteomes" id="UP001378956">
    <property type="component" value="Unassembled WGS sequence"/>
</dbReference>
<dbReference type="EMBL" id="JBBEUB010000002">
    <property type="protein sequence ID" value="MEJ2902367.1"/>
    <property type="molecule type" value="Genomic_DNA"/>
</dbReference>
<name>A0ABU8NJD5_9SPHI</name>
<proteinExistence type="predicted"/>
<feature type="domain" description="CobW/HypB/UreG nucleotide-binding" evidence="1">
    <location>
        <begin position="4"/>
        <end position="183"/>
    </location>
</feature>
<comment type="caution">
    <text evidence="2">The sequence shown here is derived from an EMBL/GenBank/DDBJ whole genome shotgun (WGS) entry which is preliminary data.</text>
</comment>
<protein>
    <submittedName>
        <fullName evidence="2">GTP-binding protein</fullName>
    </submittedName>
</protein>
<dbReference type="PANTHER" id="PTHR13748:SF62">
    <property type="entry name" value="COBW DOMAIN-CONTAINING PROTEIN"/>
    <property type="match status" value="1"/>
</dbReference>
<dbReference type="Pfam" id="PF02492">
    <property type="entry name" value="cobW"/>
    <property type="match status" value="1"/>
</dbReference>
<dbReference type="SUPFAM" id="SSF52540">
    <property type="entry name" value="P-loop containing nucleoside triphosphate hydrolases"/>
    <property type="match status" value="1"/>
</dbReference>